<dbReference type="RefSeq" id="WP_147882438.1">
    <property type="nucleotide sequence ID" value="NZ_VOUQ01000072.1"/>
</dbReference>
<dbReference type="Proteomes" id="UP000321126">
    <property type="component" value="Unassembled WGS sequence"/>
</dbReference>
<name>A0A5C7BDH3_SERMA</name>
<reference evidence="1 2" key="1">
    <citation type="submission" date="2019-07" db="EMBL/GenBank/DDBJ databases">
        <title>Serratia strains were isolated from fresh produce.</title>
        <authorList>
            <person name="Cho G.-S."/>
            <person name="Stein M."/>
            <person name="Lee W."/>
            <person name="Suh S.H."/>
            <person name="Franz C.M.A.P."/>
        </authorList>
    </citation>
    <scope>NUCLEOTIDE SEQUENCE [LARGE SCALE GENOMIC DNA]</scope>
    <source>
        <strain evidence="1 2">S16</strain>
    </source>
</reference>
<gene>
    <name evidence="1" type="ORF">FOT62_27560</name>
</gene>
<protein>
    <submittedName>
        <fullName evidence="1">Uncharacterized protein</fullName>
    </submittedName>
</protein>
<comment type="caution">
    <text evidence="1">The sequence shown here is derived from an EMBL/GenBank/DDBJ whole genome shotgun (WGS) entry which is preliminary data.</text>
</comment>
<sequence>MRSKIAIVGSGITAGLATSFLAPLFDVSLFQSPKPFASGIPEIVPRRAFFDAISSLNEAETIIQTAPAIQWVLWQHDDRSQQVRLTSNEAYFVYDKGRLAAFLAESIPVAQCVKQEVANIADLVGFDRVFDCRGSKSVMNDPAYQSHIMHPARTACRYLVVSSLSGKDRDEMCFWSENTSGGVRRTFFMIPVGNDRVSLGCSCLPSDVISTAELLMAMMGKGINVTPESIIFSGCAEPEELAMTCSVGHVTPLGDAGYLSCPLSEYGMLKALSQIREVTGATTLSRHLFKRPENDEIDPHLPQELFS</sequence>
<dbReference type="AlphaFoldDB" id="A0A5C7BDH3"/>
<evidence type="ECO:0000313" key="2">
    <source>
        <dbReference type="Proteomes" id="UP000321126"/>
    </source>
</evidence>
<organism evidence="1 2">
    <name type="scientific">Serratia marcescens</name>
    <dbReference type="NCBI Taxonomy" id="615"/>
    <lineage>
        <taxon>Bacteria</taxon>
        <taxon>Pseudomonadati</taxon>
        <taxon>Pseudomonadota</taxon>
        <taxon>Gammaproteobacteria</taxon>
        <taxon>Enterobacterales</taxon>
        <taxon>Yersiniaceae</taxon>
        <taxon>Serratia</taxon>
    </lineage>
</organism>
<proteinExistence type="predicted"/>
<dbReference type="EMBL" id="VOUQ01000072">
    <property type="protein sequence ID" value="TXE21680.1"/>
    <property type="molecule type" value="Genomic_DNA"/>
</dbReference>
<evidence type="ECO:0000313" key="1">
    <source>
        <dbReference type="EMBL" id="TXE21680.1"/>
    </source>
</evidence>
<accession>A0A5C7BDH3</accession>